<evidence type="ECO:0000313" key="3">
    <source>
        <dbReference type="Proteomes" id="UP001160142"/>
    </source>
</evidence>
<keyword evidence="1" id="KW-1133">Transmembrane helix</keyword>
<name>A0ABT6KQQ2_9MICO</name>
<dbReference type="EMBL" id="JARXVQ010000001">
    <property type="protein sequence ID" value="MDH6182141.1"/>
    <property type="molecule type" value="Genomic_DNA"/>
</dbReference>
<evidence type="ECO:0000313" key="2">
    <source>
        <dbReference type="EMBL" id="MDH6182141.1"/>
    </source>
</evidence>
<dbReference type="Proteomes" id="UP001160142">
    <property type="component" value="Unassembled WGS sequence"/>
</dbReference>
<keyword evidence="1" id="KW-0812">Transmembrane</keyword>
<feature type="transmembrane region" description="Helical" evidence="1">
    <location>
        <begin position="88"/>
        <end position="109"/>
    </location>
</feature>
<reference evidence="2 3" key="1">
    <citation type="submission" date="2023-04" db="EMBL/GenBank/DDBJ databases">
        <title>Genome Encyclopedia of Bacteria and Archaea VI: Functional Genomics of Type Strains.</title>
        <authorList>
            <person name="Whitman W."/>
        </authorList>
    </citation>
    <scope>NUCLEOTIDE SEQUENCE [LARGE SCALE GENOMIC DNA]</scope>
    <source>
        <strain evidence="2 3">SG_E_30_P1</strain>
    </source>
</reference>
<evidence type="ECO:0000256" key="1">
    <source>
        <dbReference type="SAM" id="Phobius"/>
    </source>
</evidence>
<accession>A0ABT6KQQ2</accession>
<sequence length="138" mass="14430">MDGLVAHLRREVPIHALMICVMAVSMVSRSAPASMAGAILLIVVSIVCASYSRTHRFLRAHMLDLWAMALVMIAAVPRDTVAGHHSMVLPSVASFVIVIAAWGLARVALAARARGWVADAASAAITGAGLLVMAVFCG</sequence>
<keyword evidence="3" id="KW-1185">Reference proteome</keyword>
<keyword evidence="1" id="KW-0472">Membrane</keyword>
<feature type="transmembrane region" description="Helical" evidence="1">
    <location>
        <begin position="58"/>
        <end position="76"/>
    </location>
</feature>
<feature type="transmembrane region" description="Helical" evidence="1">
    <location>
        <begin position="116"/>
        <end position="136"/>
    </location>
</feature>
<feature type="transmembrane region" description="Helical" evidence="1">
    <location>
        <begin position="34"/>
        <end position="51"/>
    </location>
</feature>
<dbReference type="RefSeq" id="WP_322134429.1">
    <property type="nucleotide sequence ID" value="NZ_CP085036.1"/>
</dbReference>
<proteinExistence type="predicted"/>
<protein>
    <submittedName>
        <fullName evidence="2">Uncharacterized protein</fullName>
    </submittedName>
</protein>
<organism evidence="2 3">
    <name type="scientific">Antiquaquibacter oligotrophicus</name>
    <dbReference type="NCBI Taxonomy" id="2880260"/>
    <lineage>
        <taxon>Bacteria</taxon>
        <taxon>Bacillati</taxon>
        <taxon>Actinomycetota</taxon>
        <taxon>Actinomycetes</taxon>
        <taxon>Micrococcales</taxon>
        <taxon>Microbacteriaceae</taxon>
        <taxon>Antiquaquibacter</taxon>
    </lineage>
</organism>
<comment type="caution">
    <text evidence="2">The sequence shown here is derived from an EMBL/GenBank/DDBJ whole genome shotgun (WGS) entry which is preliminary data.</text>
</comment>
<gene>
    <name evidence="2" type="ORF">M2152_002323</name>
</gene>